<keyword evidence="15" id="KW-1185">Reference proteome</keyword>
<dbReference type="NCBIfam" id="NF009466">
    <property type="entry name" value="PRK12826.1-2"/>
    <property type="match status" value="1"/>
</dbReference>
<accession>A0A3R5YXJ8</accession>
<evidence type="ECO:0000256" key="3">
    <source>
        <dbReference type="ARBA" id="ARBA00012948"/>
    </source>
</evidence>
<evidence type="ECO:0000259" key="13">
    <source>
        <dbReference type="SMART" id="SM00822"/>
    </source>
</evidence>
<dbReference type="KEGG" id="gtl:EP073_00365"/>
<evidence type="ECO:0000256" key="12">
    <source>
        <dbReference type="RuleBase" id="RU366074"/>
    </source>
</evidence>
<dbReference type="GO" id="GO:0051287">
    <property type="term" value="F:NAD binding"/>
    <property type="evidence" value="ECO:0007669"/>
    <property type="project" value="UniProtKB-UniRule"/>
</dbReference>
<comment type="catalytic activity">
    <reaction evidence="12">
        <text>a (3R)-hydroxyacyl-[ACP] + NADP(+) = a 3-oxoacyl-[ACP] + NADPH + H(+)</text>
        <dbReference type="Rhea" id="RHEA:17397"/>
        <dbReference type="Rhea" id="RHEA-COMP:9916"/>
        <dbReference type="Rhea" id="RHEA-COMP:9945"/>
        <dbReference type="ChEBI" id="CHEBI:15378"/>
        <dbReference type="ChEBI" id="CHEBI:57783"/>
        <dbReference type="ChEBI" id="CHEBI:58349"/>
        <dbReference type="ChEBI" id="CHEBI:78776"/>
        <dbReference type="ChEBI" id="CHEBI:78827"/>
        <dbReference type="EC" id="1.1.1.100"/>
    </reaction>
</comment>
<comment type="function">
    <text evidence="12">Catalyzes the NADPH-dependent reduction of beta-ketoacyl-ACP substrates to beta-hydroxyacyl-ACP products, the first reductive step in the elongation cycle of fatty acid biosynthesis.</text>
</comment>
<dbReference type="FunFam" id="3.40.50.720:FF:000037">
    <property type="entry name" value="3-oxoacyl-[acyl-carrier-protein] reductase FabG"/>
    <property type="match status" value="1"/>
</dbReference>
<keyword evidence="5 12" id="KW-0276">Fatty acid metabolism</keyword>
<feature type="binding site" evidence="11">
    <location>
        <position position="90"/>
    </location>
    <ligand>
        <name>NADP(+)</name>
        <dbReference type="ChEBI" id="CHEBI:58349"/>
    </ligand>
</feature>
<keyword evidence="4 12" id="KW-0444">Lipid biosynthesis</keyword>
<keyword evidence="7 12" id="KW-0560">Oxidoreductase</keyword>
<dbReference type="Proteomes" id="UP000287502">
    <property type="component" value="Chromosome"/>
</dbReference>
<evidence type="ECO:0000256" key="2">
    <source>
        <dbReference type="ARBA" id="ARBA00006484"/>
    </source>
</evidence>
<dbReference type="GO" id="GO:0004316">
    <property type="term" value="F:3-oxoacyl-[acyl-carrier-protein] reductase (NADPH) activity"/>
    <property type="evidence" value="ECO:0007669"/>
    <property type="project" value="UniProtKB-UniRule"/>
</dbReference>
<feature type="binding site" evidence="11">
    <location>
        <begin position="62"/>
        <end position="63"/>
    </location>
    <ligand>
        <name>NADP(+)</name>
        <dbReference type="ChEBI" id="CHEBI:58349"/>
    </ligand>
</feature>
<comment type="pathway">
    <text evidence="1 12">Lipid metabolism; fatty acid biosynthesis.</text>
</comment>
<dbReference type="GO" id="GO:0030497">
    <property type="term" value="P:fatty acid elongation"/>
    <property type="evidence" value="ECO:0007669"/>
    <property type="project" value="UniProtKB-ARBA"/>
</dbReference>
<dbReference type="PRINTS" id="PR00080">
    <property type="entry name" value="SDRFAMILY"/>
</dbReference>
<dbReference type="Gene3D" id="3.40.50.720">
    <property type="entry name" value="NAD(P)-binding Rossmann-like Domain"/>
    <property type="match status" value="1"/>
</dbReference>
<keyword evidence="8 12" id="KW-0443">Lipid metabolism</keyword>
<dbReference type="CDD" id="cd05333">
    <property type="entry name" value="BKR_SDR_c"/>
    <property type="match status" value="1"/>
</dbReference>
<dbReference type="NCBIfam" id="NF005559">
    <property type="entry name" value="PRK07231.1"/>
    <property type="match status" value="1"/>
</dbReference>
<dbReference type="InterPro" id="IPR020904">
    <property type="entry name" value="Sc_DH/Rdtase_CS"/>
</dbReference>
<evidence type="ECO:0000256" key="6">
    <source>
        <dbReference type="ARBA" id="ARBA00022857"/>
    </source>
</evidence>
<feature type="binding site" evidence="11">
    <location>
        <begin position="11"/>
        <end position="14"/>
    </location>
    <ligand>
        <name>NADP(+)</name>
        <dbReference type="ChEBI" id="CHEBI:58349"/>
    </ligand>
</feature>
<evidence type="ECO:0000313" key="14">
    <source>
        <dbReference type="EMBL" id="QAR31907.1"/>
    </source>
</evidence>
<evidence type="ECO:0000313" key="15">
    <source>
        <dbReference type="Proteomes" id="UP000287502"/>
    </source>
</evidence>
<evidence type="ECO:0000256" key="4">
    <source>
        <dbReference type="ARBA" id="ARBA00022516"/>
    </source>
</evidence>
<dbReference type="RefSeq" id="WP_128465194.1">
    <property type="nucleotide sequence ID" value="NZ_CP035108.1"/>
</dbReference>
<feature type="active site" description="Proton acceptor" evidence="10">
    <location>
        <position position="155"/>
    </location>
</feature>
<dbReference type="InterPro" id="IPR057326">
    <property type="entry name" value="KR_dom"/>
</dbReference>
<protein>
    <recommendedName>
        <fullName evidence="3 12">3-oxoacyl-[acyl-carrier-protein] reductase</fullName>
        <ecNumber evidence="3 12">1.1.1.100</ecNumber>
    </recommendedName>
</protein>
<dbReference type="PANTHER" id="PTHR42879:SF2">
    <property type="entry name" value="3-OXOACYL-[ACYL-CARRIER-PROTEIN] REDUCTASE FABG"/>
    <property type="match status" value="1"/>
</dbReference>
<dbReference type="SUPFAM" id="SSF51735">
    <property type="entry name" value="NAD(P)-binding Rossmann-fold domains"/>
    <property type="match status" value="1"/>
</dbReference>
<dbReference type="PANTHER" id="PTHR42879">
    <property type="entry name" value="3-OXOACYL-(ACYL-CARRIER-PROTEIN) REDUCTASE"/>
    <property type="match status" value="1"/>
</dbReference>
<feature type="binding site" evidence="11">
    <location>
        <begin position="155"/>
        <end position="159"/>
    </location>
    <ligand>
        <name>NADP(+)</name>
        <dbReference type="ChEBI" id="CHEBI:58349"/>
    </ligand>
</feature>
<dbReference type="SMART" id="SM00822">
    <property type="entry name" value="PKS_KR"/>
    <property type="match status" value="1"/>
</dbReference>
<evidence type="ECO:0000256" key="8">
    <source>
        <dbReference type="ARBA" id="ARBA00023098"/>
    </source>
</evidence>
<dbReference type="InterPro" id="IPR050259">
    <property type="entry name" value="SDR"/>
</dbReference>
<keyword evidence="9 12" id="KW-0275">Fatty acid biosynthesis</keyword>
<dbReference type="AlphaFoldDB" id="A0A3R5YXJ8"/>
<name>A0A3R5YXJ8_9BACT</name>
<evidence type="ECO:0000256" key="5">
    <source>
        <dbReference type="ARBA" id="ARBA00022832"/>
    </source>
</evidence>
<reference evidence="14 15" key="1">
    <citation type="submission" date="2019-01" db="EMBL/GenBank/DDBJ databases">
        <title>Geovibrio thiophilus DSM 11263, complete genome.</title>
        <authorList>
            <person name="Spring S."/>
            <person name="Bunk B."/>
            <person name="Sproer C."/>
        </authorList>
    </citation>
    <scope>NUCLEOTIDE SEQUENCE [LARGE SCALE GENOMIC DNA]</scope>
    <source>
        <strain evidence="14 15">DSM 11263</strain>
    </source>
</reference>
<comment type="subunit">
    <text evidence="12">Homotetramer.</text>
</comment>
<evidence type="ECO:0000256" key="7">
    <source>
        <dbReference type="ARBA" id="ARBA00023002"/>
    </source>
</evidence>
<dbReference type="UniPathway" id="UPA00094"/>
<dbReference type="Pfam" id="PF13561">
    <property type="entry name" value="adh_short_C2"/>
    <property type="match status" value="1"/>
</dbReference>
<evidence type="ECO:0000256" key="9">
    <source>
        <dbReference type="ARBA" id="ARBA00023160"/>
    </source>
</evidence>
<dbReference type="InterPro" id="IPR002347">
    <property type="entry name" value="SDR_fam"/>
</dbReference>
<evidence type="ECO:0000256" key="10">
    <source>
        <dbReference type="PIRSR" id="PIRSR611284-1"/>
    </source>
</evidence>
<organism evidence="14 15">
    <name type="scientific">Geovibrio thiophilus</name>
    <dbReference type="NCBI Taxonomy" id="139438"/>
    <lineage>
        <taxon>Bacteria</taxon>
        <taxon>Pseudomonadati</taxon>
        <taxon>Deferribacterota</taxon>
        <taxon>Deferribacteres</taxon>
        <taxon>Deferribacterales</taxon>
        <taxon>Geovibrionaceae</taxon>
        <taxon>Geovibrio</taxon>
    </lineage>
</organism>
<evidence type="ECO:0000256" key="1">
    <source>
        <dbReference type="ARBA" id="ARBA00005194"/>
    </source>
</evidence>
<dbReference type="NCBIfam" id="TIGR01830">
    <property type="entry name" value="3oxo_ACP_reduc"/>
    <property type="match status" value="1"/>
</dbReference>
<dbReference type="EC" id="1.1.1.100" evidence="3 12"/>
<comment type="similarity">
    <text evidence="2 12">Belongs to the short-chain dehydrogenases/reductases (SDR) family.</text>
</comment>
<dbReference type="InterPro" id="IPR011284">
    <property type="entry name" value="3oxo_ACP_reduc"/>
</dbReference>
<dbReference type="PRINTS" id="PR00081">
    <property type="entry name" value="GDHRDH"/>
</dbReference>
<feature type="binding site" evidence="11">
    <location>
        <position position="188"/>
    </location>
    <ligand>
        <name>NADP(+)</name>
        <dbReference type="ChEBI" id="CHEBI:58349"/>
    </ligand>
</feature>
<gene>
    <name evidence="14" type="primary">fabG</name>
    <name evidence="14" type="ORF">EP073_00365</name>
</gene>
<evidence type="ECO:0000256" key="11">
    <source>
        <dbReference type="PIRSR" id="PIRSR611284-2"/>
    </source>
</evidence>
<dbReference type="EMBL" id="CP035108">
    <property type="protein sequence ID" value="QAR31907.1"/>
    <property type="molecule type" value="Genomic_DNA"/>
</dbReference>
<dbReference type="InterPro" id="IPR036291">
    <property type="entry name" value="NAD(P)-bd_dom_sf"/>
</dbReference>
<dbReference type="PROSITE" id="PS00061">
    <property type="entry name" value="ADH_SHORT"/>
    <property type="match status" value="1"/>
</dbReference>
<sequence>MLKDKIALITGASRGIGRDIAIAFAAQGAYVAVNYSSSPVKAEEVVKAILDAGGRAFAVKANVSDEEEVKAMFDKVEEVTGSTVDVLVNNAGITKDGLLMRMKTEDWQTVMDVNLKSAFLCTRFAVKGMMKKRYGKIINVSSIVGFMGNAGQANYVASKAGLIGLTKTAALEFASRGIRVNAIAPGFITTDMTDGLSEEIQQKMISMIPLAAFGSGKDVADTALFLADSGSDYITGQTIHVNGGMYL</sequence>
<feature type="domain" description="Ketoreductase" evidence="13">
    <location>
        <begin position="5"/>
        <end position="186"/>
    </location>
</feature>
<dbReference type="OrthoDB" id="9803333at2"/>
<keyword evidence="6 11" id="KW-0521">NADP</keyword>
<proteinExistence type="inferred from homology"/>